<keyword evidence="2" id="KW-0808">Transferase</keyword>
<dbReference type="InterPro" id="IPR005940">
    <property type="entry name" value="Anthranilate_Pribosyl_Tfrase"/>
</dbReference>
<dbReference type="Pfam" id="PF00591">
    <property type="entry name" value="Glycos_transf_3"/>
    <property type="match status" value="1"/>
</dbReference>
<dbReference type="InterPro" id="IPR035902">
    <property type="entry name" value="Nuc_phospho_transferase"/>
</dbReference>
<dbReference type="AlphaFoldDB" id="A0A1G2P3T0"/>
<reference evidence="4 5" key="1">
    <citation type="journal article" date="2016" name="Nat. Commun.">
        <title>Thousands of microbial genomes shed light on interconnected biogeochemical processes in an aquifer system.</title>
        <authorList>
            <person name="Anantharaman K."/>
            <person name="Brown C.T."/>
            <person name="Hug L.A."/>
            <person name="Sharon I."/>
            <person name="Castelle C.J."/>
            <person name="Probst A.J."/>
            <person name="Thomas B.C."/>
            <person name="Singh A."/>
            <person name="Wilkins M.J."/>
            <person name="Karaoz U."/>
            <person name="Brodie E.L."/>
            <person name="Williams K.H."/>
            <person name="Hubbard S.S."/>
            <person name="Banfield J.F."/>
        </authorList>
    </citation>
    <scope>NUCLEOTIDE SEQUENCE [LARGE SCALE GENOMIC DNA]</scope>
</reference>
<dbReference type="PANTHER" id="PTHR43285:SF2">
    <property type="entry name" value="ANTHRANILATE PHOSPHORIBOSYLTRANSFERASE"/>
    <property type="match status" value="1"/>
</dbReference>
<evidence type="ECO:0000256" key="1">
    <source>
        <dbReference type="ARBA" id="ARBA00022676"/>
    </source>
</evidence>
<gene>
    <name evidence="4" type="ORF">A3G52_02075</name>
</gene>
<dbReference type="GO" id="GO:0000162">
    <property type="term" value="P:L-tryptophan biosynthetic process"/>
    <property type="evidence" value="ECO:0007669"/>
    <property type="project" value="InterPro"/>
</dbReference>
<keyword evidence="1" id="KW-0328">Glycosyltransferase</keyword>
<proteinExistence type="predicted"/>
<dbReference type="EMBL" id="MHSK01000002">
    <property type="protein sequence ID" value="OHA43005.1"/>
    <property type="molecule type" value="Genomic_DNA"/>
</dbReference>
<feature type="domain" description="Glycosyl transferase family 3" evidence="3">
    <location>
        <begin position="99"/>
        <end position="365"/>
    </location>
</feature>
<accession>A0A1G2P3T0</accession>
<comment type="caution">
    <text evidence="4">The sequence shown here is derived from an EMBL/GenBank/DDBJ whole genome shotgun (WGS) entry which is preliminary data.</text>
</comment>
<name>A0A1G2P3T0_9BACT</name>
<evidence type="ECO:0000313" key="5">
    <source>
        <dbReference type="Proteomes" id="UP000177269"/>
    </source>
</evidence>
<dbReference type="GO" id="GO:0005829">
    <property type="term" value="C:cytosol"/>
    <property type="evidence" value="ECO:0007669"/>
    <property type="project" value="TreeGrafter"/>
</dbReference>
<evidence type="ECO:0000259" key="3">
    <source>
        <dbReference type="Pfam" id="PF00591"/>
    </source>
</evidence>
<dbReference type="Gene3D" id="3.40.1030.10">
    <property type="entry name" value="Nucleoside phosphorylase/phosphoribosyltransferase catalytic domain"/>
    <property type="match status" value="1"/>
</dbReference>
<protein>
    <recommendedName>
        <fullName evidence="3">Glycosyl transferase family 3 domain-containing protein</fullName>
    </recommendedName>
</protein>
<organism evidence="4 5">
    <name type="scientific">Candidatus Taylorbacteria bacterium RIFCSPLOWO2_12_FULL_43_20</name>
    <dbReference type="NCBI Taxonomy" id="1802332"/>
    <lineage>
        <taxon>Bacteria</taxon>
        <taxon>Candidatus Tayloriibacteriota</taxon>
    </lineage>
</organism>
<dbReference type="InterPro" id="IPR000312">
    <property type="entry name" value="Glycosyl_Trfase_fam3"/>
</dbReference>
<dbReference type="Proteomes" id="UP000177269">
    <property type="component" value="Unassembled WGS sequence"/>
</dbReference>
<evidence type="ECO:0000313" key="4">
    <source>
        <dbReference type="EMBL" id="OHA43005.1"/>
    </source>
</evidence>
<dbReference type="PANTHER" id="PTHR43285">
    <property type="entry name" value="ANTHRANILATE PHOSPHORIBOSYLTRANSFERASE"/>
    <property type="match status" value="1"/>
</dbReference>
<dbReference type="GO" id="GO:0004048">
    <property type="term" value="F:anthranilate phosphoribosyltransferase activity"/>
    <property type="evidence" value="ECO:0007669"/>
    <property type="project" value="InterPro"/>
</dbReference>
<sequence length="378" mass="41133">MDIKSVLKLNAYRNIPLWYEQAYEFGLYTLAGCKGDQTAMMESVIALSALHNNALYHHQGDGKATPHSAAEQIAGICAAVFNEDIAKSQFGFVRPDVPVAMDNCGMGGDMITTANVSTLSAFIAATAGIPMCKHGSPANADKGKHGSSDFVGLCGINCFAHKLTIETSVERFNFGYTEALDTRYKHIHMQTHKFVKLPHMNDIIGPITNPVDPKIMSRRVLGVNHLVPTRVVAEVYHILNQIGVTQMDHLLVVRGFISDESDEGMDELSICSGGTEVSELCDGEITTYRLYAKDFGVSEVSATDVSPPMGVSKGDFSMQILRGERNGSVLDMIFANAALLFYLNDPALSWMKAHQAARDTFATGKVPKTKDNLAGFCR</sequence>
<evidence type="ECO:0000256" key="2">
    <source>
        <dbReference type="ARBA" id="ARBA00022679"/>
    </source>
</evidence>
<dbReference type="SUPFAM" id="SSF52418">
    <property type="entry name" value="Nucleoside phosphorylase/phosphoribosyltransferase catalytic domain"/>
    <property type="match status" value="1"/>
</dbReference>